<feature type="domain" description="Potassium channel" evidence="11">
    <location>
        <begin position="278"/>
        <end position="315"/>
    </location>
</feature>
<keyword evidence="2 9" id="KW-0813">Transport</keyword>
<dbReference type="PRINTS" id="PR01096">
    <property type="entry name" value="TWIK1CHANNEL"/>
</dbReference>
<evidence type="ECO:0000256" key="10">
    <source>
        <dbReference type="SAM" id="Phobius"/>
    </source>
</evidence>
<dbReference type="GO" id="GO:0022841">
    <property type="term" value="F:potassium ion leak channel activity"/>
    <property type="evidence" value="ECO:0007669"/>
    <property type="project" value="TreeGrafter"/>
</dbReference>
<accession>A0A3M0KI41</accession>
<evidence type="ECO:0000256" key="4">
    <source>
        <dbReference type="ARBA" id="ARBA00022958"/>
    </source>
</evidence>
<dbReference type="PRINTS" id="PR01333">
    <property type="entry name" value="2POREKCHANEL"/>
</dbReference>
<feature type="transmembrane region" description="Helical" evidence="10">
    <location>
        <begin position="294"/>
        <end position="316"/>
    </location>
</feature>
<feature type="transmembrane region" description="Helical" evidence="10">
    <location>
        <begin position="337"/>
        <end position="362"/>
    </location>
</feature>
<evidence type="ECO:0000256" key="3">
    <source>
        <dbReference type="ARBA" id="ARBA00022692"/>
    </source>
</evidence>
<dbReference type="Gene3D" id="1.10.287.70">
    <property type="match status" value="1"/>
</dbReference>
<comment type="subcellular location">
    <subcellularLocation>
        <location evidence="1">Membrane</location>
        <topology evidence="1">Multi-pass membrane protein</topology>
    </subcellularLocation>
</comment>
<organism evidence="12 13">
    <name type="scientific">Hirundo rustica rustica</name>
    <dbReference type="NCBI Taxonomy" id="333673"/>
    <lineage>
        <taxon>Eukaryota</taxon>
        <taxon>Metazoa</taxon>
        <taxon>Chordata</taxon>
        <taxon>Craniata</taxon>
        <taxon>Vertebrata</taxon>
        <taxon>Euteleostomi</taxon>
        <taxon>Archelosauria</taxon>
        <taxon>Archosauria</taxon>
        <taxon>Dinosauria</taxon>
        <taxon>Saurischia</taxon>
        <taxon>Theropoda</taxon>
        <taxon>Coelurosauria</taxon>
        <taxon>Aves</taxon>
        <taxon>Neognathae</taxon>
        <taxon>Neoaves</taxon>
        <taxon>Telluraves</taxon>
        <taxon>Australaves</taxon>
        <taxon>Passeriformes</taxon>
        <taxon>Sylvioidea</taxon>
        <taxon>Hirundinidae</taxon>
        <taxon>Hirundo</taxon>
    </lineage>
</organism>
<keyword evidence="3 9" id="KW-0812">Transmembrane</keyword>
<keyword evidence="8 9" id="KW-0407">Ion channel</keyword>
<dbReference type="PANTHER" id="PTHR11003">
    <property type="entry name" value="POTASSIUM CHANNEL, SUBFAMILY K"/>
    <property type="match status" value="1"/>
</dbReference>
<reference evidence="12 13" key="1">
    <citation type="submission" date="2018-07" db="EMBL/GenBank/DDBJ databases">
        <title>A high quality draft genome assembly of the barn swallow (H. rustica rustica).</title>
        <authorList>
            <person name="Formenti G."/>
            <person name="Chiara M."/>
            <person name="Poveda L."/>
            <person name="Francoijs K.-J."/>
            <person name="Bonisoli-Alquati A."/>
            <person name="Canova L."/>
            <person name="Gianfranceschi L."/>
            <person name="Horner D.S."/>
            <person name="Saino N."/>
        </authorList>
    </citation>
    <scope>NUCLEOTIDE SEQUENCE [LARGE SCALE GENOMIC DNA]</scope>
    <source>
        <strain evidence="12">Chelidonia</strain>
        <tissue evidence="12">Blood</tissue>
    </source>
</reference>
<dbReference type="GO" id="GO:0005886">
    <property type="term" value="C:plasma membrane"/>
    <property type="evidence" value="ECO:0007669"/>
    <property type="project" value="TreeGrafter"/>
</dbReference>
<sequence>MLQSLAGSSCVRLVEQHRSAWCFVLLVLGYLLYLVFGAVVFSSVELPYEDLLRQELSKLKQRFLEEHACLSEQQLEQFLMRVLEASNYGVSVLSNASGNWNWDFTSSLFFASTVLSTTEEQTPYPVHISCALWILTNPQKMRECHESIAMEHYKDIMRFVGSYSRALRVVCYLETALTGKGNLLGIIREAKGGCAVLCNRVVFIEERFKSKGDHEEHFSYEKRLRDLGLFSLENRRFQNDLIASSQYLKGAPKKAVEGPFTGARSDRTRGNGLKLKEGYGHTVPLSDGGKAFCVIYSVIGIPFTLLFLTAVVQRIIVYVTRRPVLYFHIRWGFSKQVVAIIHAMVLGFITVSCFFLIPAAIFSVLEDDWNFLESFYFCFISLSTIGLGDYVPGEGYNQKFRELYKIGITCYLLMGLIAMLVVLETFCELHELKKFRKLFYVKKDKEEDQVHIMEHDQLSFSSISDQAASMKDDQKANEPFVNSQYPTCNNSSVNN</sequence>
<evidence type="ECO:0000313" key="12">
    <source>
        <dbReference type="EMBL" id="RMC12743.1"/>
    </source>
</evidence>
<dbReference type="FunFam" id="1.10.287.70:FF:000203">
    <property type="entry name" value="Potassium channel subfamily K member 1"/>
    <property type="match status" value="1"/>
</dbReference>
<evidence type="ECO:0000256" key="6">
    <source>
        <dbReference type="ARBA" id="ARBA00023065"/>
    </source>
</evidence>
<dbReference type="Pfam" id="PF07885">
    <property type="entry name" value="Ion_trans_2"/>
    <property type="match status" value="2"/>
</dbReference>
<keyword evidence="5 10" id="KW-1133">Transmembrane helix</keyword>
<dbReference type="AlphaFoldDB" id="A0A3M0KI41"/>
<dbReference type="FunFam" id="1.10.287.70:FF:000360">
    <property type="entry name" value="Potassium two pore domain channel subfamily K member 6"/>
    <property type="match status" value="1"/>
</dbReference>
<dbReference type="Proteomes" id="UP000269221">
    <property type="component" value="Unassembled WGS sequence"/>
</dbReference>
<comment type="caution">
    <text evidence="12">The sequence shown here is derived from an EMBL/GenBank/DDBJ whole genome shotgun (WGS) entry which is preliminary data.</text>
</comment>
<name>A0A3M0KI41_HIRRU</name>
<dbReference type="InterPro" id="IPR005408">
    <property type="entry name" value="2pore_dom_K_chnl_TWIK"/>
</dbReference>
<dbReference type="OrthoDB" id="297496at2759"/>
<feature type="transmembrane region" description="Helical" evidence="10">
    <location>
        <begin position="21"/>
        <end position="44"/>
    </location>
</feature>
<feature type="domain" description="Potassium channel" evidence="11">
    <location>
        <begin position="351"/>
        <end position="427"/>
    </location>
</feature>
<keyword evidence="4" id="KW-0630">Potassium</keyword>
<evidence type="ECO:0000256" key="5">
    <source>
        <dbReference type="ARBA" id="ARBA00022989"/>
    </source>
</evidence>
<gene>
    <name evidence="12" type="ORF">DUI87_10268</name>
</gene>
<keyword evidence="6 9" id="KW-0406">Ion transport</keyword>
<dbReference type="PANTHER" id="PTHR11003:SF59">
    <property type="entry name" value="POTASSIUM CHANNEL SUBFAMILY K MEMBER 1"/>
    <property type="match status" value="1"/>
</dbReference>
<keyword evidence="13" id="KW-1185">Reference proteome</keyword>
<dbReference type="PRINTS" id="PR01586">
    <property type="entry name" value="TWIKCHANNEL"/>
</dbReference>
<evidence type="ECO:0000256" key="9">
    <source>
        <dbReference type="RuleBase" id="RU003857"/>
    </source>
</evidence>
<evidence type="ECO:0000256" key="7">
    <source>
        <dbReference type="ARBA" id="ARBA00023136"/>
    </source>
</evidence>
<evidence type="ECO:0000256" key="1">
    <source>
        <dbReference type="ARBA" id="ARBA00004141"/>
    </source>
</evidence>
<dbReference type="GO" id="GO:0030322">
    <property type="term" value="P:stabilization of membrane potential"/>
    <property type="evidence" value="ECO:0007669"/>
    <property type="project" value="TreeGrafter"/>
</dbReference>
<dbReference type="STRING" id="333673.A0A3M0KI41"/>
<evidence type="ECO:0000313" key="13">
    <source>
        <dbReference type="Proteomes" id="UP000269221"/>
    </source>
</evidence>
<dbReference type="InterPro" id="IPR013099">
    <property type="entry name" value="K_chnl_dom"/>
</dbReference>
<dbReference type="InterPro" id="IPR003280">
    <property type="entry name" value="2pore_dom_K_chnl"/>
</dbReference>
<protein>
    <recommendedName>
        <fullName evidence="11">Potassium channel domain-containing protein</fullName>
    </recommendedName>
</protein>
<feature type="transmembrane region" description="Helical" evidence="10">
    <location>
        <begin position="374"/>
        <end position="391"/>
    </location>
</feature>
<dbReference type="SUPFAM" id="SSF81324">
    <property type="entry name" value="Voltage-gated potassium channels"/>
    <property type="match status" value="2"/>
</dbReference>
<proteinExistence type="inferred from homology"/>
<evidence type="ECO:0000259" key="11">
    <source>
        <dbReference type="Pfam" id="PF07885"/>
    </source>
</evidence>
<dbReference type="GO" id="GO:0015271">
    <property type="term" value="F:outward rectifier potassium channel activity"/>
    <property type="evidence" value="ECO:0007669"/>
    <property type="project" value="TreeGrafter"/>
</dbReference>
<keyword evidence="7 10" id="KW-0472">Membrane</keyword>
<evidence type="ECO:0000256" key="8">
    <source>
        <dbReference type="ARBA" id="ARBA00023303"/>
    </source>
</evidence>
<feature type="transmembrane region" description="Helical" evidence="10">
    <location>
        <begin position="403"/>
        <end position="423"/>
    </location>
</feature>
<comment type="similarity">
    <text evidence="9">Belongs to the two pore domain potassium channel (TC 1.A.1.8) family.</text>
</comment>
<dbReference type="InterPro" id="IPR001779">
    <property type="entry name" value="2pore_dom_K_chnl_TWIK1"/>
</dbReference>
<evidence type="ECO:0000256" key="2">
    <source>
        <dbReference type="ARBA" id="ARBA00022448"/>
    </source>
</evidence>
<dbReference type="EMBL" id="QRBI01000106">
    <property type="protein sequence ID" value="RMC12743.1"/>
    <property type="molecule type" value="Genomic_DNA"/>
</dbReference>